<organism evidence="3 4">
    <name type="scientific">Diversispora epigaea</name>
    <dbReference type="NCBI Taxonomy" id="1348612"/>
    <lineage>
        <taxon>Eukaryota</taxon>
        <taxon>Fungi</taxon>
        <taxon>Fungi incertae sedis</taxon>
        <taxon>Mucoromycota</taxon>
        <taxon>Glomeromycotina</taxon>
        <taxon>Glomeromycetes</taxon>
        <taxon>Diversisporales</taxon>
        <taxon>Diversisporaceae</taxon>
        <taxon>Diversispora</taxon>
    </lineage>
</organism>
<evidence type="ECO:0000259" key="2">
    <source>
        <dbReference type="PROSITE" id="PS51998"/>
    </source>
</evidence>
<sequence>MDIDISKYIPGITIILLNSDLNTVSAWDVRSRLEQNYNIDLTSRKNEVKKIVQLCYDKICGHEEKETMERNEEEKGKREGDEYDEGEIAKGNDDDMAEDGEEVEEIEEVVASGEAIMYNVTYNHEEELED</sequence>
<dbReference type="OrthoDB" id="10251073at2759"/>
<protein>
    <recommendedName>
        <fullName evidence="2">DEK-C domain-containing protein</fullName>
    </recommendedName>
</protein>
<name>A0A397IWY5_9GLOM</name>
<dbReference type="STRING" id="1348612.A0A397IWY5"/>
<feature type="compositionally biased region" description="Acidic residues" evidence="1">
    <location>
        <begin position="94"/>
        <end position="108"/>
    </location>
</feature>
<gene>
    <name evidence="3" type="ORF">Glove_144g135</name>
</gene>
<evidence type="ECO:0000256" key="1">
    <source>
        <dbReference type="SAM" id="MobiDB-lite"/>
    </source>
</evidence>
<feature type="region of interest" description="Disordered" evidence="1">
    <location>
        <begin position="62"/>
        <end position="110"/>
    </location>
</feature>
<evidence type="ECO:0000313" key="4">
    <source>
        <dbReference type="Proteomes" id="UP000266861"/>
    </source>
</evidence>
<dbReference type="Gene3D" id="1.10.10.60">
    <property type="entry name" value="Homeodomain-like"/>
    <property type="match status" value="1"/>
</dbReference>
<dbReference type="InterPro" id="IPR014876">
    <property type="entry name" value="DEK_C"/>
</dbReference>
<dbReference type="Pfam" id="PF08766">
    <property type="entry name" value="DEK_C"/>
    <property type="match status" value="1"/>
</dbReference>
<dbReference type="EMBL" id="PQFF01000135">
    <property type="protein sequence ID" value="RHZ79557.1"/>
    <property type="molecule type" value="Genomic_DNA"/>
</dbReference>
<reference evidence="3 4" key="1">
    <citation type="submission" date="2018-08" db="EMBL/GenBank/DDBJ databases">
        <title>Genome and evolution of the arbuscular mycorrhizal fungus Diversispora epigaea (formerly Glomus versiforme) and its bacterial endosymbionts.</title>
        <authorList>
            <person name="Sun X."/>
            <person name="Fei Z."/>
            <person name="Harrison M."/>
        </authorList>
    </citation>
    <scope>NUCLEOTIDE SEQUENCE [LARGE SCALE GENOMIC DNA]</scope>
    <source>
        <strain evidence="3 4">IT104</strain>
    </source>
</reference>
<proteinExistence type="predicted"/>
<feature type="domain" description="DEK-C" evidence="2">
    <location>
        <begin position="2"/>
        <end position="57"/>
    </location>
</feature>
<accession>A0A397IWY5</accession>
<evidence type="ECO:0000313" key="3">
    <source>
        <dbReference type="EMBL" id="RHZ79557.1"/>
    </source>
</evidence>
<dbReference type="PROSITE" id="PS51998">
    <property type="entry name" value="DEK_C"/>
    <property type="match status" value="1"/>
</dbReference>
<keyword evidence="4" id="KW-1185">Reference proteome</keyword>
<feature type="compositionally biased region" description="Basic and acidic residues" evidence="1">
    <location>
        <begin position="62"/>
        <end position="80"/>
    </location>
</feature>
<dbReference type="Proteomes" id="UP000266861">
    <property type="component" value="Unassembled WGS sequence"/>
</dbReference>
<dbReference type="AlphaFoldDB" id="A0A397IWY5"/>
<dbReference type="SUPFAM" id="SSF109715">
    <property type="entry name" value="DEK C-terminal domain"/>
    <property type="match status" value="1"/>
</dbReference>
<comment type="caution">
    <text evidence="3">The sequence shown here is derived from an EMBL/GenBank/DDBJ whole genome shotgun (WGS) entry which is preliminary data.</text>
</comment>